<reference evidence="2 3" key="1">
    <citation type="submission" date="2016-10" db="EMBL/GenBank/DDBJ databases">
        <authorList>
            <person name="Varghese N."/>
            <person name="Submissions S."/>
        </authorList>
    </citation>
    <scope>NUCLEOTIDE SEQUENCE [LARGE SCALE GENOMIC DNA]</scope>
    <source>
        <strain evidence="2 3">YR512</strain>
    </source>
</reference>
<comment type="caution">
    <text evidence="2">The sequence shown here is derived from an EMBL/GenBank/DDBJ whole genome shotgun (WGS) entry which is preliminary data.</text>
</comment>
<dbReference type="RefSeq" id="WP_008106109.1">
    <property type="nucleotide sequence ID" value="NZ_FOSD01000017.1"/>
</dbReference>
<evidence type="ECO:0000313" key="2">
    <source>
        <dbReference type="EMBL" id="SFL03737.1"/>
    </source>
</evidence>
<feature type="region of interest" description="Disordered" evidence="1">
    <location>
        <begin position="1"/>
        <end position="46"/>
    </location>
</feature>
<evidence type="ECO:0000256" key="1">
    <source>
        <dbReference type="SAM" id="MobiDB-lite"/>
    </source>
</evidence>
<evidence type="ECO:0000313" key="3">
    <source>
        <dbReference type="Proteomes" id="UP000198841"/>
    </source>
</evidence>
<feature type="compositionally biased region" description="Basic and acidic residues" evidence="1">
    <location>
        <begin position="7"/>
        <end position="46"/>
    </location>
</feature>
<dbReference type="Proteomes" id="UP000198841">
    <property type="component" value="Unassembled WGS sequence"/>
</dbReference>
<sequence>MSHHPKDKRDVNDEKHPAKDNPSEHGEIPRTRDDSEDDKKDPFNDE</sequence>
<gene>
    <name evidence="2" type="ORF">SAMN05518863_11735</name>
</gene>
<organism evidence="2 3">
    <name type="scientific">Candidatus Pantoea symbiotica</name>
    <dbReference type="NCBI Taxonomy" id="1884370"/>
    <lineage>
        <taxon>Bacteria</taxon>
        <taxon>Pseudomonadati</taxon>
        <taxon>Pseudomonadota</taxon>
        <taxon>Gammaproteobacteria</taxon>
        <taxon>Enterobacterales</taxon>
        <taxon>Erwiniaceae</taxon>
        <taxon>Pantoea</taxon>
    </lineage>
</organism>
<accession>A0A1I4EGL1</accession>
<name>A0A1I4EGL1_9GAMM</name>
<protein>
    <submittedName>
        <fullName evidence="2">Uncharacterized protein</fullName>
    </submittedName>
</protein>
<proteinExistence type="predicted"/>
<dbReference type="EMBL" id="FOSD01000017">
    <property type="protein sequence ID" value="SFL03737.1"/>
    <property type="molecule type" value="Genomic_DNA"/>
</dbReference>
<keyword evidence="3" id="KW-1185">Reference proteome</keyword>